<dbReference type="InterPro" id="IPR052736">
    <property type="entry name" value="Stf3_sulfotransferase"/>
</dbReference>
<keyword evidence="1" id="KW-0812">Transmembrane</keyword>
<dbReference type="PANTHER" id="PTHR36451:SF1">
    <property type="entry name" value="OMEGA-HYDROXY-BETA-DIHYDROMENAQUINONE-9 SULFOTRANSFERASE STF3"/>
    <property type="match status" value="1"/>
</dbReference>
<feature type="transmembrane region" description="Helical" evidence="1">
    <location>
        <begin position="12"/>
        <end position="32"/>
    </location>
</feature>
<proteinExistence type="predicted"/>
<keyword evidence="1" id="KW-1133">Transmembrane helix</keyword>
<dbReference type="Pfam" id="PF13469">
    <property type="entry name" value="Sulfotransfer_3"/>
    <property type="match status" value="1"/>
</dbReference>
<feature type="transmembrane region" description="Helical" evidence="1">
    <location>
        <begin position="95"/>
        <end position="120"/>
    </location>
</feature>
<sequence>MWWGAPTTVATTTVAAASVAAAVGVVLVWLALQRLRGSKESQRSPSDGDAGELGTYPFSEKHHWALRNNPMVGVTFDKWLRISWRFRREIQWLKYWPRMFLITCLSILNSLLAIVEFFLYSRPIHRVTLNPRPVFIIGPSRSGTSLLHRLLSMDERQFAFCSMFCAMFPSSFLWFERMGKVALRWVVGKTWPTDKHMHVSFDSPHEDEIGTNLLTGGVSPVMSMWFMPQEENFRGFHSFGDASDEDTRSWIDSFLFLLRKLSLRAGSVSKRLLLKSHFHTARVKLLLRLFPEAQFIYIHRNPYDVFKSAAHTADTQNWYTYLATPTNNQIQEAILRQYEIHWSCYEEARSGSSESPPVLTMQNTLEISYNDLTRDPVGTIGTVYEHFGWLGWGDMKQRIERESLSVKHYRANQHDELSPALKGIVRERWGSSFERLGYSKD</sequence>
<reference evidence="2" key="1">
    <citation type="submission" date="2021-01" db="EMBL/GenBank/DDBJ databases">
        <authorList>
            <person name="Corre E."/>
            <person name="Pelletier E."/>
            <person name="Niang G."/>
            <person name="Scheremetjew M."/>
            <person name="Finn R."/>
            <person name="Kale V."/>
            <person name="Holt S."/>
            <person name="Cochrane G."/>
            <person name="Meng A."/>
            <person name="Brown T."/>
            <person name="Cohen L."/>
        </authorList>
    </citation>
    <scope>NUCLEOTIDE SEQUENCE</scope>
    <source>
        <strain evidence="2">CCMP1243</strain>
    </source>
</reference>
<dbReference type="SUPFAM" id="SSF52540">
    <property type="entry name" value="P-loop containing nucleoside triphosphate hydrolases"/>
    <property type="match status" value="1"/>
</dbReference>
<dbReference type="Gene3D" id="3.40.50.300">
    <property type="entry name" value="P-loop containing nucleotide triphosphate hydrolases"/>
    <property type="match status" value="1"/>
</dbReference>
<evidence type="ECO:0000256" key="1">
    <source>
        <dbReference type="SAM" id="Phobius"/>
    </source>
</evidence>
<dbReference type="AlphaFoldDB" id="A0A7S2SCY8"/>
<dbReference type="PANTHER" id="PTHR36451">
    <property type="entry name" value="PAPS-DEPENDENT SULFOTRANSFERASE STF3"/>
    <property type="match status" value="1"/>
</dbReference>
<organism evidence="2">
    <name type="scientific">Rhizochromulina marina</name>
    <dbReference type="NCBI Taxonomy" id="1034831"/>
    <lineage>
        <taxon>Eukaryota</taxon>
        <taxon>Sar</taxon>
        <taxon>Stramenopiles</taxon>
        <taxon>Ochrophyta</taxon>
        <taxon>Dictyochophyceae</taxon>
        <taxon>Rhizochromulinales</taxon>
        <taxon>Rhizochromulina</taxon>
    </lineage>
</organism>
<evidence type="ECO:0000313" key="2">
    <source>
        <dbReference type="EMBL" id="CAD9696509.1"/>
    </source>
</evidence>
<dbReference type="InterPro" id="IPR027417">
    <property type="entry name" value="P-loop_NTPase"/>
</dbReference>
<dbReference type="EMBL" id="HBHJ01020465">
    <property type="protein sequence ID" value="CAD9696509.1"/>
    <property type="molecule type" value="Transcribed_RNA"/>
</dbReference>
<accession>A0A7S2SCY8</accession>
<protein>
    <submittedName>
        <fullName evidence="2">Uncharacterized protein</fullName>
    </submittedName>
</protein>
<keyword evidence="1" id="KW-0472">Membrane</keyword>
<name>A0A7S2SCY8_9STRA</name>
<gene>
    <name evidence="2" type="ORF">RMAR1173_LOCUS13552</name>
</gene>